<proteinExistence type="predicted"/>
<evidence type="ECO:0000259" key="7">
    <source>
        <dbReference type="PROSITE" id="PS50113"/>
    </source>
</evidence>
<dbReference type="PANTHER" id="PTHR45138:SF9">
    <property type="entry name" value="DIGUANYLATE CYCLASE DGCM-RELATED"/>
    <property type="match status" value="1"/>
</dbReference>
<dbReference type="GO" id="GO:0005886">
    <property type="term" value="C:plasma membrane"/>
    <property type="evidence" value="ECO:0007669"/>
    <property type="project" value="TreeGrafter"/>
</dbReference>
<feature type="domain" description="PAC" evidence="7">
    <location>
        <begin position="802"/>
        <end position="853"/>
    </location>
</feature>
<dbReference type="EMBL" id="SLWY01000004">
    <property type="protein sequence ID" value="TCO82789.1"/>
    <property type="molecule type" value="Genomic_DNA"/>
</dbReference>
<evidence type="ECO:0000256" key="1">
    <source>
        <dbReference type="ARBA" id="ARBA00001946"/>
    </source>
</evidence>
<feature type="domain" description="GGDEF" evidence="8">
    <location>
        <begin position="1261"/>
        <end position="1395"/>
    </location>
</feature>
<dbReference type="InterPro" id="IPR003018">
    <property type="entry name" value="GAF"/>
</dbReference>
<feature type="domain" description="PAC" evidence="7">
    <location>
        <begin position="493"/>
        <end position="543"/>
    </location>
</feature>
<evidence type="ECO:0000259" key="8">
    <source>
        <dbReference type="PROSITE" id="PS50887"/>
    </source>
</evidence>
<dbReference type="CDD" id="cd00130">
    <property type="entry name" value="PAS"/>
    <property type="match status" value="2"/>
</dbReference>
<dbReference type="PROSITE" id="PS50112">
    <property type="entry name" value="PAS"/>
    <property type="match status" value="2"/>
</dbReference>
<dbReference type="Proteomes" id="UP000295765">
    <property type="component" value="Unassembled WGS sequence"/>
</dbReference>
<dbReference type="InterPro" id="IPR029016">
    <property type="entry name" value="GAF-like_dom_sf"/>
</dbReference>
<dbReference type="InterPro" id="IPR043128">
    <property type="entry name" value="Rev_trsase/Diguanyl_cyclase"/>
</dbReference>
<dbReference type="SUPFAM" id="SSF55781">
    <property type="entry name" value="GAF domain-like"/>
    <property type="match status" value="3"/>
</dbReference>
<evidence type="ECO:0000256" key="3">
    <source>
        <dbReference type="ARBA" id="ARBA00034247"/>
    </source>
</evidence>
<keyword evidence="5" id="KW-0472">Membrane</keyword>
<dbReference type="NCBIfam" id="TIGR00229">
    <property type="entry name" value="sensory_box"/>
    <property type="match status" value="2"/>
</dbReference>
<comment type="cofactor">
    <cofactor evidence="1">
        <name>Mg(2+)</name>
        <dbReference type="ChEBI" id="CHEBI:18420"/>
    </cofactor>
</comment>
<feature type="transmembrane region" description="Helical" evidence="5">
    <location>
        <begin position="84"/>
        <end position="109"/>
    </location>
</feature>
<feature type="transmembrane region" description="Helical" evidence="5">
    <location>
        <begin position="53"/>
        <end position="72"/>
    </location>
</feature>
<dbReference type="NCBIfam" id="TIGR00254">
    <property type="entry name" value="GGDEF"/>
    <property type="match status" value="1"/>
</dbReference>
<dbReference type="InterPro" id="IPR029787">
    <property type="entry name" value="Nucleotide_cyclase"/>
</dbReference>
<evidence type="ECO:0000313" key="10">
    <source>
        <dbReference type="Proteomes" id="UP000295765"/>
    </source>
</evidence>
<feature type="domain" description="PAS" evidence="6">
    <location>
        <begin position="419"/>
        <end position="465"/>
    </location>
</feature>
<dbReference type="SMART" id="SM00065">
    <property type="entry name" value="GAF"/>
    <property type="match status" value="3"/>
</dbReference>
<dbReference type="InterPro" id="IPR035965">
    <property type="entry name" value="PAS-like_dom_sf"/>
</dbReference>
<accession>A0A4R2LE14</accession>
<dbReference type="InterPro" id="IPR000014">
    <property type="entry name" value="PAS"/>
</dbReference>
<dbReference type="PROSITE" id="PS50113">
    <property type="entry name" value="PAC"/>
    <property type="match status" value="2"/>
</dbReference>
<dbReference type="InterPro" id="IPR050469">
    <property type="entry name" value="Diguanylate_Cyclase"/>
</dbReference>
<gene>
    <name evidence="9" type="ORF">EV699_104181</name>
</gene>
<dbReference type="Pfam" id="PF13185">
    <property type="entry name" value="GAF_2"/>
    <property type="match status" value="2"/>
</dbReference>
<dbReference type="SMART" id="SM00267">
    <property type="entry name" value="GGDEF"/>
    <property type="match status" value="1"/>
</dbReference>
<evidence type="ECO:0000256" key="4">
    <source>
        <dbReference type="SAM" id="Coils"/>
    </source>
</evidence>
<dbReference type="SUPFAM" id="SSF55073">
    <property type="entry name" value="Nucleotide cyclase"/>
    <property type="match status" value="1"/>
</dbReference>
<dbReference type="RefSeq" id="WP_165904030.1">
    <property type="nucleotide sequence ID" value="NZ_SLWY01000004.1"/>
</dbReference>
<feature type="transmembrane region" description="Helical" evidence="5">
    <location>
        <begin position="12"/>
        <end position="33"/>
    </location>
</feature>
<name>A0A4R2LE14_9GAMM</name>
<keyword evidence="10" id="KW-1185">Reference proteome</keyword>
<dbReference type="GO" id="GO:0043709">
    <property type="term" value="P:cell adhesion involved in single-species biofilm formation"/>
    <property type="evidence" value="ECO:0007669"/>
    <property type="project" value="TreeGrafter"/>
</dbReference>
<dbReference type="Gene3D" id="3.30.450.40">
    <property type="match status" value="3"/>
</dbReference>
<dbReference type="Gene3D" id="3.30.450.20">
    <property type="entry name" value="PAS domain"/>
    <property type="match status" value="2"/>
</dbReference>
<keyword evidence="4" id="KW-0175">Coiled coil</keyword>
<evidence type="ECO:0000256" key="5">
    <source>
        <dbReference type="SAM" id="Phobius"/>
    </source>
</evidence>
<dbReference type="SMART" id="SM00091">
    <property type="entry name" value="PAS"/>
    <property type="match status" value="2"/>
</dbReference>
<dbReference type="Pfam" id="PF08447">
    <property type="entry name" value="PAS_3"/>
    <property type="match status" value="1"/>
</dbReference>
<dbReference type="InterPro" id="IPR001610">
    <property type="entry name" value="PAC"/>
</dbReference>
<protein>
    <recommendedName>
        <fullName evidence="2">diguanylate cyclase</fullName>
        <ecNumber evidence="2">2.7.7.65</ecNumber>
    </recommendedName>
</protein>
<dbReference type="SMART" id="SM00086">
    <property type="entry name" value="PAC"/>
    <property type="match status" value="2"/>
</dbReference>
<organism evidence="9 10">
    <name type="scientific">Plasticicumulans lactativorans</name>
    <dbReference type="NCBI Taxonomy" id="1133106"/>
    <lineage>
        <taxon>Bacteria</taxon>
        <taxon>Pseudomonadati</taxon>
        <taxon>Pseudomonadota</taxon>
        <taxon>Gammaproteobacteria</taxon>
        <taxon>Candidatus Competibacteraceae</taxon>
        <taxon>Plasticicumulans</taxon>
    </lineage>
</organism>
<keyword evidence="5" id="KW-1133">Transmembrane helix</keyword>
<comment type="caution">
    <text evidence="9">The sequence shown here is derived from an EMBL/GenBank/DDBJ whole genome shotgun (WGS) entry which is preliminary data.</text>
</comment>
<feature type="domain" description="PAS" evidence="6">
    <location>
        <begin position="728"/>
        <end position="798"/>
    </location>
</feature>
<sequence length="1397" mass="152132">MASNRPAHRVRYGPLAFAGLYLVFGVLWHVLAGRFGGLANGAQAGFVDLARDGGFLLVTAVLVFVVLRAAAIRHERSAEAGRESAFPSLLVFVVLAAAILTAGVFSYRWESVRVGQQVQRTLLAVADLKGQQLADWLDERRADADTLASDRAYAERTADWLASDHADTAWQARLRERLAALQRVKGYESAWLTDVRGHPVLSAGTSPAAPDGLLEGLIGQAIERRTALVSDLYLATAGGQSAARMALIAPLIDLRGSAPTAIAAVVLVIDPRAYLDALMRQWPGPSSSAETYLVRLEGDTVIYLSALRFLQGQPLALRLPADDPTLLAAQARAGVRGFTEGKDYRYVPVVGAIASVGGMPWFLIAKIDHAEVFAPLDRMAWMMGGLVVVLIVAAGIVTLAALTRQQARRQFADSRREAEQTRLEREIEFLSMHAHDIIVLLDGDGRVLRINDRGLAAYGYSAEELRALHARDLRAIDACDDFDEQWRQAAAGATYETVHRRRDGSSFPVEVSLRAFDVGDEHYLQAIIRDISERKIAEAKLLKQTSLYVLLSRGNEAIVRADTHEMLFLAIGRIAVHEGGFRACWFSSLDRSSGEVRVAAFEGPSEVHRTLARARMVLGADNGDSRGPTLRALRSQAVTVCNDLASDPDLGPWPDVLGPLGIASAASFPLFAMHELVGAVTFYADDTGWFDAEMSALLGRLADDISYALGRFRADARRREAERALRQSEAHFRQYFDESLIGMAMTAPDKGWIEANDTLCRMLGYTREELLQRSWSELTHPDDLLRDVAEFERVLRGETDGYVLDKRYLRKDGGVLHTHLVVRCVRTAGEPEHFVILVQDISARVRMEQRLRTQTRLYALLSRTNEAIVRATGEQALFAEVCDIAWREGGFLAAWVGTVDSGSGDVRPVAVAGVPEGCEFVAALQLSLRPGQPGAEGPTAIAYRSGDPYICNDVQANPRTCAWAERTRRAGIAASATLPLRRRGAVAGVVNLYAAEVGYFDPDMVRLLGQMANDLSYALDRFEADARRERAEQALKHGAEVLEATVAARTAELDAANRALERRAEESERRARQAARLAELADLLQTAHRLDEAYATLAAGLPGLFAGCAGALYRLGAASEPLLTVASWGGAAPVESAATFFAEDCWALRRAKLHVVSPQHAAPRCTHTDPVRSSAVCVPLSVQGRVFALLHLLPGAGVDADAAAALAREAAERVGLAFANLELRESLRFQSLHDALTGVYNRRFMEDCLRRELARARRSHTPVAVVLLDIDHFKRINDTFGHDAGDAVLRTVGALLKQAVRPSDVVCRYGGEEFVLILPGADTEVAQARAEHVRSLAEAQDHLVGNAHVGRVTLSLGVAVFPRHGVETETLLGAADRALYRAKHGGRNRVMLAAGVE</sequence>
<feature type="transmembrane region" description="Helical" evidence="5">
    <location>
        <begin position="379"/>
        <end position="402"/>
    </location>
</feature>
<comment type="catalytic activity">
    <reaction evidence="3">
        <text>2 GTP = 3',3'-c-di-GMP + 2 diphosphate</text>
        <dbReference type="Rhea" id="RHEA:24898"/>
        <dbReference type="ChEBI" id="CHEBI:33019"/>
        <dbReference type="ChEBI" id="CHEBI:37565"/>
        <dbReference type="ChEBI" id="CHEBI:58805"/>
        <dbReference type="EC" id="2.7.7.65"/>
    </reaction>
</comment>
<dbReference type="Pfam" id="PF13426">
    <property type="entry name" value="PAS_9"/>
    <property type="match status" value="1"/>
</dbReference>
<dbReference type="InterPro" id="IPR000700">
    <property type="entry name" value="PAS-assoc_C"/>
</dbReference>
<dbReference type="EC" id="2.7.7.65" evidence="2"/>
<dbReference type="CDD" id="cd01949">
    <property type="entry name" value="GGDEF"/>
    <property type="match status" value="1"/>
</dbReference>
<dbReference type="SUPFAM" id="SSF55785">
    <property type="entry name" value="PYP-like sensor domain (PAS domain)"/>
    <property type="match status" value="2"/>
</dbReference>
<dbReference type="FunFam" id="3.30.70.270:FF:000001">
    <property type="entry name" value="Diguanylate cyclase domain protein"/>
    <property type="match status" value="1"/>
</dbReference>
<evidence type="ECO:0000256" key="2">
    <source>
        <dbReference type="ARBA" id="ARBA00012528"/>
    </source>
</evidence>
<feature type="transmembrane region" description="Helical" evidence="5">
    <location>
        <begin position="346"/>
        <end position="367"/>
    </location>
</feature>
<evidence type="ECO:0000259" key="6">
    <source>
        <dbReference type="PROSITE" id="PS50112"/>
    </source>
</evidence>
<dbReference type="PANTHER" id="PTHR45138">
    <property type="entry name" value="REGULATORY COMPONENTS OF SENSORY TRANSDUCTION SYSTEM"/>
    <property type="match status" value="1"/>
</dbReference>
<dbReference type="Pfam" id="PF00990">
    <property type="entry name" value="GGDEF"/>
    <property type="match status" value="1"/>
</dbReference>
<dbReference type="PROSITE" id="PS50887">
    <property type="entry name" value="GGDEF"/>
    <property type="match status" value="1"/>
</dbReference>
<feature type="coiled-coil region" evidence="4">
    <location>
        <begin position="1050"/>
        <end position="1077"/>
    </location>
</feature>
<dbReference type="Gene3D" id="3.30.70.270">
    <property type="match status" value="1"/>
</dbReference>
<dbReference type="GO" id="GO:0052621">
    <property type="term" value="F:diguanylate cyclase activity"/>
    <property type="evidence" value="ECO:0007669"/>
    <property type="project" value="UniProtKB-EC"/>
</dbReference>
<keyword evidence="5" id="KW-0812">Transmembrane</keyword>
<reference evidence="9 10" key="1">
    <citation type="submission" date="2019-03" db="EMBL/GenBank/DDBJ databases">
        <title>Genomic Encyclopedia of Type Strains, Phase IV (KMG-IV): sequencing the most valuable type-strain genomes for metagenomic binning, comparative biology and taxonomic classification.</title>
        <authorList>
            <person name="Goeker M."/>
        </authorList>
    </citation>
    <scope>NUCLEOTIDE SEQUENCE [LARGE SCALE GENOMIC DNA]</scope>
    <source>
        <strain evidence="9 10">DSM 25287</strain>
    </source>
</reference>
<evidence type="ECO:0000313" key="9">
    <source>
        <dbReference type="EMBL" id="TCO82789.1"/>
    </source>
</evidence>
<dbReference type="InterPro" id="IPR013655">
    <property type="entry name" value="PAS_fold_3"/>
</dbReference>
<dbReference type="GO" id="GO:1902201">
    <property type="term" value="P:negative regulation of bacterial-type flagellum-dependent cell motility"/>
    <property type="evidence" value="ECO:0007669"/>
    <property type="project" value="TreeGrafter"/>
</dbReference>
<dbReference type="InterPro" id="IPR000160">
    <property type="entry name" value="GGDEF_dom"/>
</dbReference>